<keyword evidence="3" id="KW-1185">Reference proteome</keyword>
<accession>A0A512DBE8</accession>
<reference evidence="2 3" key="1">
    <citation type="submission" date="2019-07" db="EMBL/GenBank/DDBJ databases">
        <title>Whole genome shotgun sequence of Cellulomonas aerilata NBRC 106308.</title>
        <authorList>
            <person name="Hosoyama A."/>
            <person name="Uohara A."/>
            <person name="Ohji S."/>
            <person name="Ichikawa N."/>
        </authorList>
    </citation>
    <scope>NUCLEOTIDE SEQUENCE [LARGE SCALE GENOMIC DNA]</scope>
    <source>
        <strain evidence="2 3">NBRC 106308</strain>
    </source>
</reference>
<name>A0A512DBE8_9CELL</name>
<gene>
    <name evidence="2" type="ORF">CAE01nite_15230</name>
</gene>
<sequence length="70" mass="7227">MKTTMTVMATVRETRLSCGPDPDRRSGVRRAVPDEPGPARSGTAPPFVDLPVVDVPVVGAVTGRPSAGSP</sequence>
<dbReference type="AlphaFoldDB" id="A0A512DBE8"/>
<organism evidence="2 3">
    <name type="scientific">Cellulomonas aerilata</name>
    <dbReference type="NCBI Taxonomy" id="515326"/>
    <lineage>
        <taxon>Bacteria</taxon>
        <taxon>Bacillati</taxon>
        <taxon>Actinomycetota</taxon>
        <taxon>Actinomycetes</taxon>
        <taxon>Micrococcales</taxon>
        <taxon>Cellulomonadaceae</taxon>
        <taxon>Cellulomonas</taxon>
    </lineage>
</organism>
<dbReference type="EMBL" id="BJYY01000012">
    <property type="protein sequence ID" value="GEO33798.1"/>
    <property type="molecule type" value="Genomic_DNA"/>
</dbReference>
<dbReference type="Proteomes" id="UP000321181">
    <property type="component" value="Unassembled WGS sequence"/>
</dbReference>
<evidence type="ECO:0000313" key="2">
    <source>
        <dbReference type="EMBL" id="GEO33798.1"/>
    </source>
</evidence>
<protein>
    <submittedName>
        <fullName evidence="2">Uncharacterized protein</fullName>
    </submittedName>
</protein>
<comment type="caution">
    <text evidence="2">The sequence shown here is derived from an EMBL/GenBank/DDBJ whole genome shotgun (WGS) entry which is preliminary data.</text>
</comment>
<evidence type="ECO:0000256" key="1">
    <source>
        <dbReference type="SAM" id="MobiDB-lite"/>
    </source>
</evidence>
<proteinExistence type="predicted"/>
<feature type="region of interest" description="Disordered" evidence="1">
    <location>
        <begin position="16"/>
        <end position="48"/>
    </location>
</feature>
<evidence type="ECO:0000313" key="3">
    <source>
        <dbReference type="Proteomes" id="UP000321181"/>
    </source>
</evidence>